<name>A0A2I4G0A0_JUGRE</name>
<evidence type="ECO:0000259" key="7">
    <source>
        <dbReference type="PROSITE" id="PS51297"/>
    </source>
</evidence>
<dbReference type="PROSITE" id="PS51297">
    <property type="entry name" value="K_BOX"/>
    <property type="match status" value="1"/>
</dbReference>
<proteinExistence type="predicted"/>
<dbReference type="GO" id="GO:0000978">
    <property type="term" value="F:RNA polymerase II cis-regulatory region sequence-specific DNA binding"/>
    <property type="evidence" value="ECO:0000318"/>
    <property type="project" value="GO_Central"/>
</dbReference>
<accession>A0A2I4G0A0</accession>
<reference evidence="9 10" key="1">
    <citation type="submission" date="2025-04" db="UniProtKB">
        <authorList>
            <consortium name="RefSeq"/>
        </authorList>
    </citation>
    <scope>IDENTIFICATION</scope>
    <source>
        <tissue evidence="9 10">Leaves</tissue>
    </source>
</reference>
<dbReference type="GO" id="GO:0000981">
    <property type="term" value="F:DNA-binding transcription factor activity, RNA polymerase II-specific"/>
    <property type="evidence" value="ECO:0000318"/>
    <property type="project" value="GO_Central"/>
</dbReference>
<protein>
    <submittedName>
        <fullName evidence="9 10">MADS-box protein FBP24 isoform X1</fullName>
    </submittedName>
</protein>
<feature type="domain" description="K-box" evidence="7">
    <location>
        <begin position="97"/>
        <end position="187"/>
    </location>
</feature>
<dbReference type="GO" id="GO:0006357">
    <property type="term" value="P:regulation of transcription by RNA polymerase II"/>
    <property type="evidence" value="ECO:0000318"/>
    <property type="project" value="GO_Central"/>
</dbReference>
<dbReference type="OrthoDB" id="1898716at2759"/>
<dbReference type="GO" id="GO:0046983">
    <property type="term" value="F:protein dimerization activity"/>
    <property type="evidence" value="ECO:0007669"/>
    <property type="project" value="InterPro"/>
</dbReference>
<dbReference type="Pfam" id="PF01486">
    <property type="entry name" value="K-box"/>
    <property type="match status" value="1"/>
</dbReference>
<keyword evidence="3" id="KW-0238">DNA-binding</keyword>
<dbReference type="PRINTS" id="PR00404">
    <property type="entry name" value="MADSDOMAIN"/>
</dbReference>
<evidence type="ECO:0000256" key="4">
    <source>
        <dbReference type="ARBA" id="ARBA00023163"/>
    </source>
</evidence>
<keyword evidence="4" id="KW-0804">Transcription</keyword>
<keyword evidence="8" id="KW-1185">Reference proteome</keyword>
<dbReference type="GO" id="GO:0045944">
    <property type="term" value="P:positive regulation of transcription by RNA polymerase II"/>
    <property type="evidence" value="ECO:0007669"/>
    <property type="project" value="InterPro"/>
</dbReference>
<dbReference type="PROSITE" id="PS50066">
    <property type="entry name" value="MADS_BOX_2"/>
    <property type="match status" value="1"/>
</dbReference>
<dbReference type="GeneID" id="109003579"/>
<evidence type="ECO:0000313" key="10">
    <source>
        <dbReference type="RefSeq" id="XP_035544754.1"/>
    </source>
</evidence>
<dbReference type="SMR" id="A0A2I4G0A0"/>
<evidence type="ECO:0000259" key="6">
    <source>
        <dbReference type="PROSITE" id="PS50066"/>
    </source>
</evidence>
<dbReference type="RefSeq" id="XP_035544754.1">
    <property type="nucleotide sequence ID" value="XM_035688861.1"/>
</dbReference>
<keyword evidence="2" id="KW-0805">Transcription regulation</keyword>
<evidence type="ECO:0000256" key="1">
    <source>
        <dbReference type="ARBA" id="ARBA00004123"/>
    </source>
</evidence>
<evidence type="ECO:0000256" key="2">
    <source>
        <dbReference type="ARBA" id="ARBA00023015"/>
    </source>
</evidence>
<dbReference type="RefSeq" id="XP_018837323.1">
    <property type="nucleotide sequence ID" value="XM_018981778.2"/>
</dbReference>
<dbReference type="CDD" id="cd00265">
    <property type="entry name" value="MADS_MEF2_like"/>
    <property type="match status" value="1"/>
</dbReference>
<dbReference type="InterPro" id="IPR036879">
    <property type="entry name" value="TF_MADSbox_sf"/>
</dbReference>
<evidence type="ECO:0000313" key="9">
    <source>
        <dbReference type="RefSeq" id="XP_018837323.1"/>
    </source>
</evidence>
<gene>
    <name evidence="9 10" type="primary">LOC109003579</name>
</gene>
<dbReference type="Gene3D" id="3.40.1810.10">
    <property type="entry name" value="Transcription factor, MADS-box"/>
    <property type="match status" value="1"/>
</dbReference>
<feature type="domain" description="MADS-box" evidence="6">
    <location>
        <begin position="1"/>
        <end position="61"/>
    </location>
</feature>
<organism evidence="8 9">
    <name type="scientific">Juglans regia</name>
    <name type="common">English walnut</name>
    <dbReference type="NCBI Taxonomy" id="51240"/>
    <lineage>
        <taxon>Eukaryota</taxon>
        <taxon>Viridiplantae</taxon>
        <taxon>Streptophyta</taxon>
        <taxon>Embryophyta</taxon>
        <taxon>Tracheophyta</taxon>
        <taxon>Spermatophyta</taxon>
        <taxon>Magnoliopsida</taxon>
        <taxon>eudicotyledons</taxon>
        <taxon>Gunneridae</taxon>
        <taxon>Pentapetalae</taxon>
        <taxon>rosids</taxon>
        <taxon>fabids</taxon>
        <taxon>Fagales</taxon>
        <taxon>Juglandaceae</taxon>
        <taxon>Juglans</taxon>
    </lineage>
</organism>
<dbReference type="AlphaFoldDB" id="A0A2I4G0A0"/>
<dbReference type="Proteomes" id="UP000235220">
    <property type="component" value="Chromosome 3"/>
</dbReference>
<dbReference type="InterPro" id="IPR033896">
    <property type="entry name" value="MEF2-like_N"/>
</dbReference>
<evidence type="ECO:0000256" key="5">
    <source>
        <dbReference type="ARBA" id="ARBA00023242"/>
    </source>
</evidence>
<dbReference type="InterPro" id="IPR050142">
    <property type="entry name" value="MADS-box/MEF2_TF"/>
</dbReference>
<evidence type="ECO:0000313" key="8">
    <source>
        <dbReference type="Proteomes" id="UP000235220"/>
    </source>
</evidence>
<keyword evidence="5" id="KW-0539">Nucleus</keyword>
<sequence>MGRRKMSISRIENRTRRQVTFAKRRVGLIKKTHELSVLCDAQIGLIIFSSNGKLFEYCSETSSMEHMIRRYQLVATENRDPEKNYQTVRITHLIYDHQLMPGELARMQKETANLQLSLQRYYGEGLSSIKLEDLDELEQQLEFSVNRVRARKFELLQQQTDNLRKKEKMLLEENEQIYHLINENQAAMEQHQTYYQVLAMVPKTEENRHDHHVLEQYFPFSGREDQQPAASSSSSSVLQLATLPDPLFNGPYHDRLLQPAHPNLQDFSLQLPKNV</sequence>
<dbReference type="Pfam" id="PF00319">
    <property type="entry name" value="SRF-TF"/>
    <property type="match status" value="1"/>
</dbReference>
<comment type="subcellular location">
    <subcellularLocation>
        <location evidence="1">Nucleus</location>
    </subcellularLocation>
</comment>
<dbReference type="SUPFAM" id="SSF55455">
    <property type="entry name" value="SRF-like"/>
    <property type="match status" value="1"/>
</dbReference>
<dbReference type="KEGG" id="jre:109003579"/>
<dbReference type="GO" id="GO:0005634">
    <property type="term" value="C:nucleus"/>
    <property type="evidence" value="ECO:0007669"/>
    <property type="project" value="UniProtKB-SubCell"/>
</dbReference>
<dbReference type="SMART" id="SM00432">
    <property type="entry name" value="MADS"/>
    <property type="match status" value="1"/>
</dbReference>
<dbReference type="InterPro" id="IPR002487">
    <property type="entry name" value="TF_Kbox"/>
</dbReference>
<evidence type="ECO:0000256" key="3">
    <source>
        <dbReference type="ARBA" id="ARBA00023125"/>
    </source>
</evidence>
<dbReference type="PANTHER" id="PTHR48019">
    <property type="entry name" value="SERUM RESPONSE FACTOR HOMOLOG"/>
    <property type="match status" value="1"/>
</dbReference>
<dbReference type="PROSITE" id="PS00350">
    <property type="entry name" value="MADS_BOX_1"/>
    <property type="match status" value="1"/>
</dbReference>
<dbReference type="InterPro" id="IPR002100">
    <property type="entry name" value="TF_MADSbox"/>
</dbReference>